<keyword evidence="1 2" id="KW-0732">Signal</keyword>
<feature type="chain" id="PRO_5041996924" description="Autotransporter outer membrane beta-barrel domain-containing protein" evidence="2">
    <location>
        <begin position="38"/>
        <end position="440"/>
    </location>
</feature>
<dbReference type="EMBL" id="CP031146">
    <property type="protein sequence ID" value="AXM97470.1"/>
    <property type="molecule type" value="Genomic_DNA"/>
</dbReference>
<feature type="signal peptide" evidence="2">
    <location>
        <begin position="1"/>
        <end position="37"/>
    </location>
</feature>
<reference evidence="3 4" key="1">
    <citation type="submission" date="2018-07" db="EMBL/GenBank/DDBJ databases">
        <title>Complete genome sequence of a Pseudomonas plecoglossicida strain pathogenic to the marine fish, Larimichthys crocea.</title>
        <authorList>
            <person name="Tao Z."/>
        </authorList>
    </citation>
    <scope>NUCLEOTIDE SEQUENCE [LARGE SCALE GENOMIC DNA]</scope>
    <source>
        <strain evidence="3 4">XSDHY-P</strain>
    </source>
</reference>
<dbReference type="RefSeq" id="WP_016394080.1">
    <property type="nucleotide sequence ID" value="NZ_CP031146.1"/>
</dbReference>
<evidence type="ECO:0000256" key="2">
    <source>
        <dbReference type="SAM" id="SignalP"/>
    </source>
</evidence>
<gene>
    <name evidence="3" type="ORF">DVB73_17625</name>
</gene>
<dbReference type="Proteomes" id="UP000256503">
    <property type="component" value="Chromosome"/>
</dbReference>
<dbReference type="GeneID" id="49615243"/>
<dbReference type="InterPro" id="IPR011050">
    <property type="entry name" value="Pectin_lyase_fold/virulence"/>
</dbReference>
<accession>A0AAD0VUR5</accession>
<name>A0AAD0VUR5_PSEDL</name>
<dbReference type="InterPro" id="IPR013425">
    <property type="entry name" value="Autotrns_rpt"/>
</dbReference>
<dbReference type="SUPFAM" id="SSF51126">
    <property type="entry name" value="Pectin lyase-like"/>
    <property type="match status" value="1"/>
</dbReference>
<evidence type="ECO:0000313" key="4">
    <source>
        <dbReference type="Proteomes" id="UP000256503"/>
    </source>
</evidence>
<organism evidence="3 4">
    <name type="scientific">Pseudomonas plecoglossicida</name>
    <dbReference type="NCBI Taxonomy" id="70775"/>
    <lineage>
        <taxon>Bacteria</taxon>
        <taxon>Pseudomonadati</taxon>
        <taxon>Pseudomonadota</taxon>
        <taxon>Gammaproteobacteria</taxon>
        <taxon>Pseudomonadales</taxon>
        <taxon>Pseudomonadaceae</taxon>
        <taxon>Pseudomonas</taxon>
    </lineage>
</organism>
<dbReference type="NCBIfam" id="TIGR02601">
    <property type="entry name" value="autotrns_rpt"/>
    <property type="match status" value="1"/>
</dbReference>
<sequence length="440" mass="43876">MKKRNYCTCDKKRKTSKRVVVAAMAGSSLVFVSPADANCVATTTSVMCDAGDPYTSPIGSRSAVDGFNVVLGAGSQLNIGDASGITLGNNGSITLQQGASVRNTGQQSYGSYGAGANTIEFGYGNTLTIGVGASVTAAGPSGASEAINAMGDGNTISNRGTIRGGASSAIFFENSGALIGHGRNRIDNFGTIIAGANGEALGSYGSVGIDFINRPGSTVVGNLNFQGGNDTVVLGNDSTFSGNLDGDGGTNTLRLDADPRNSDLLAGQVKNFTFINKTGLGTWTLGGQLRPNDRTAQATLAVQAGTLLLGANYSHFTGTTIVDNAGTLMGAGEQFPQNITNNGQVLFDQPTDAVYGGVISGTGRVTKSGSGALALAGNNTYAGGTTLEAGTLALSGTGTLGASTGTTTVLGGALDLGGTTQSQAALNQFGGTVRGGTLTP</sequence>
<evidence type="ECO:0000313" key="3">
    <source>
        <dbReference type="EMBL" id="AXM97470.1"/>
    </source>
</evidence>
<dbReference type="AlphaFoldDB" id="A0AAD0VUR5"/>
<dbReference type="Gene3D" id="2.160.20.20">
    <property type="match status" value="1"/>
</dbReference>
<dbReference type="Pfam" id="PF12951">
    <property type="entry name" value="PATR"/>
    <property type="match status" value="2"/>
</dbReference>
<protein>
    <recommendedName>
        <fullName evidence="5">Autotransporter outer membrane beta-barrel domain-containing protein</fullName>
    </recommendedName>
</protein>
<evidence type="ECO:0008006" key="5">
    <source>
        <dbReference type="Google" id="ProtNLM"/>
    </source>
</evidence>
<dbReference type="InterPro" id="IPR012332">
    <property type="entry name" value="Autotransporter_pectin_lyase_C"/>
</dbReference>
<proteinExistence type="predicted"/>
<evidence type="ECO:0000256" key="1">
    <source>
        <dbReference type="ARBA" id="ARBA00022729"/>
    </source>
</evidence>